<dbReference type="Proteomes" id="UP000542695">
    <property type="component" value="Unassembled WGS sequence"/>
</dbReference>
<dbReference type="RefSeq" id="WP_144415439.1">
    <property type="nucleotide sequence ID" value="NZ_JABTYF010000001.1"/>
</dbReference>
<evidence type="ECO:0000313" key="1">
    <source>
        <dbReference type="EMBL" id="NWC80230.1"/>
    </source>
</evidence>
<comment type="caution">
    <text evidence="1">The sequence shown here is derived from an EMBL/GenBank/DDBJ whole genome shotgun (WGS) entry which is preliminary data.</text>
</comment>
<gene>
    <name evidence="1" type="ORF">HX798_07980</name>
</gene>
<name>A0A7Y7Z8H2_PSEPU</name>
<organism evidence="1 2">
    <name type="scientific">Pseudomonas putida</name>
    <name type="common">Arthrobacter siderocapsulatus</name>
    <dbReference type="NCBI Taxonomy" id="303"/>
    <lineage>
        <taxon>Bacteria</taxon>
        <taxon>Pseudomonadati</taxon>
        <taxon>Pseudomonadota</taxon>
        <taxon>Gammaproteobacteria</taxon>
        <taxon>Pseudomonadales</taxon>
        <taxon>Pseudomonadaceae</taxon>
        <taxon>Pseudomonas</taxon>
    </lineage>
</organism>
<proteinExistence type="predicted"/>
<evidence type="ECO:0000313" key="2">
    <source>
        <dbReference type="Proteomes" id="UP000542695"/>
    </source>
</evidence>
<dbReference type="AlphaFoldDB" id="A0A7Y7Z8H2"/>
<protein>
    <submittedName>
        <fullName evidence="1">Uncharacterized protein</fullName>
    </submittedName>
</protein>
<reference evidence="1 2" key="1">
    <citation type="submission" date="2020-04" db="EMBL/GenBank/DDBJ databases">
        <title>Molecular characterization of pseudomonads from Agaricus bisporus reveal novel blotch 2 pathogens in Western Europe.</title>
        <authorList>
            <person name="Taparia T."/>
            <person name="Krijger M."/>
            <person name="Haynes E."/>
            <person name="Elpinstone J.G."/>
            <person name="Noble R."/>
            <person name="Van Der Wolf J."/>
        </authorList>
    </citation>
    <scope>NUCLEOTIDE SEQUENCE [LARGE SCALE GENOMIC DNA]</scope>
    <source>
        <strain evidence="1 2">P7765</strain>
    </source>
</reference>
<sequence>MENEVDIDSSLWRNSMDRICEWRDVWKEDLERVEDPFFACSVVQRALLENTTLRGLCDFQKACDLPLGRPLLQDDIWRALKLVEDGRWFLIREQPISPIDVSRYPRLRWAESKLDLLLSESKYPEADGPGKWKTFSIDTDLLWSGVALAANFLTSRGDEGRLFSSEGKDYANTRRLVSQRWVPLGEKERSFARLSATHRYGDVRRITQNYVQADDAWAITGESWHWRPVVPDEEYEYRIGAY</sequence>
<accession>A0A7Y7Z8H2</accession>
<dbReference type="EMBL" id="JACARV010000018">
    <property type="protein sequence ID" value="NWC80230.1"/>
    <property type="molecule type" value="Genomic_DNA"/>
</dbReference>